<dbReference type="InterPro" id="IPR013324">
    <property type="entry name" value="RNA_pol_sigma_r3/r4-like"/>
</dbReference>
<organism evidence="9 11">
    <name type="scientific">Muribacter muris</name>
    <dbReference type="NCBI Taxonomy" id="67855"/>
    <lineage>
        <taxon>Bacteria</taxon>
        <taxon>Pseudomonadati</taxon>
        <taxon>Pseudomonadota</taxon>
        <taxon>Gammaproteobacteria</taxon>
        <taxon>Pasteurellales</taxon>
        <taxon>Pasteurellaceae</taxon>
        <taxon>Muribacter</taxon>
    </lineage>
</organism>
<dbReference type="Gene3D" id="1.10.1740.10">
    <property type="match status" value="1"/>
</dbReference>
<dbReference type="NCBIfam" id="NF009182">
    <property type="entry name" value="PRK12530.1"/>
    <property type="match status" value="1"/>
</dbReference>
<dbReference type="InterPro" id="IPR007627">
    <property type="entry name" value="RNA_pol_sigma70_r2"/>
</dbReference>
<dbReference type="InterPro" id="IPR036388">
    <property type="entry name" value="WH-like_DNA-bd_sf"/>
</dbReference>
<evidence type="ECO:0000313" key="11">
    <source>
        <dbReference type="Proteomes" id="UP000036270"/>
    </source>
</evidence>
<dbReference type="Pfam" id="PF04542">
    <property type="entry name" value="Sigma70_r2"/>
    <property type="match status" value="1"/>
</dbReference>
<reference evidence="10 12" key="2">
    <citation type="submission" date="2019-03" db="EMBL/GenBank/DDBJ databases">
        <title>Diversity of the mouse oral microbiome.</title>
        <authorList>
            <person name="Joseph S."/>
            <person name="Aduse-Opoku J."/>
            <person name="Curtis M."/>
            <person name="Wade W."/>
            <person name="Hashim A."/>
        </authorList>
    </citation>
    <scope>NUCLEOTIDE SEQUENCE [LARGE SCALE GENOMIC DNA]</scope>
    <source>
        <strain evidence="10 12">WT12</strain>
    </source>
</reference>
<keyword evidence="11" id="KW-1185">Reference proteome</keyword>
<proteinExistence type="inferred from homology"/>
<dbReference type="PANTHER" id="PTHR43133">
    <property type="entry name" value="RNA POLYMERASE ECF-TYPE SIGMA FACTO"/>
    <property type="match status" value="1"/>
</dbReference>
<evidence type="ECO:0000256" key="1">
    <source>
        <dbReference type="ARBA" id="ARBA00010641"/>
    </source>
</evidence>
<dbReference type="Proteomes" id="UP000036270">
    <property type="component" value="Unassembled WGS sequence"/>
</dbReference>
<dbReference type="CDD" id="cd06171">
    <property type="entry name" value="Sigma70_r4"/>
    <property type="match status" value="1"/>
</dbReference>
<dbReference type="GO" id="GO:0016987">
    <property type="term" value="F:sigma factor activity"/>
    <property type="evidence" value="ECO:0007669"/>
    <property type="project" value="UniProtKB-KW"/>
</dbReference>
<evidence type="ECO:0000256" key="5">
    <source>
        <dbReference type="ARBA" id="ARBA00023163"/>
    </source>
</evidence>
<dbReference type="SUPFAM" id="SSF88946">
    <property type="entry name" value="Sigma2 domain of RNA polymerase sigma factors"/>
    <property type="match status" value="1"/>
</dbReference>
<dbReference type="EMBL" id="JWIZ01000035">
    <property type="protein sequence ID" value="KMK51425.1"/>
    <property type="molecule type" value="Genomic_DNA"/>
</dbReference>
<dbReference type="GO" id="GO:0006352">
    <property type="term" value="P:DNA-templated transcription initiation"/>
    <property type="evidence" value="ECO:0007669"/>
    <property type="project" value="InterPro"/>
</dbReference>
<dbReference type="InterPro" id="IPR013325">
    <property type="entry name" value="RNA_pol_sigma_r2"/>
</dbReference>
<evidence type="ECO:0000256" key="3">
    <source>
        <dbReference type="ARBA" id="ARBA00023082"/>
    </source>
</evidence>
<keyword evidence="2 6" id="KW-0805">Transcription regulation</keyword>
<dbReference type="Proteomes" id="UP000297396">
    <property type="component" value="Unassembled WGS sequence"/>
</dbReference>
<evidence type="ECO:0000256" key="4">
    <source>
        <dbReference type="ARBA" id="ARBA00023125"/>
    </source>
</evidence>
<evidence type="ECO:0000313" key="12">
    <source>
        <dbReference type="Proteomes" id="UP000297396"/>
    </source>
</evidence>
<dbReference type="Gene3D" id="1.10.10.10">
    <property type="entry name" value="Winged helix-like DNA-binding domain superfamily/Winged helix DNA-binding domain"/>
    <property type="match status" value="1"/>
</dbReference>
<evidence type="ECO:0000313" key="9">
    <source>
        <dbReference type="EMBL" id="KMK51425.1"/>
    </source>
</evidence>
<feature type="domain" description="RNA polymerase sigma-70 region 2" evidence="7">
    <location>
        <begin position="18"/>
        <end position="75"/>
    </location>
</feature>
<dbReference type="Pfam" id="PF08281">
    <property type="entry name" value="Sigma70_r4_2"/>
    <property type="match status" value="1"/>
</dbReference>
<dbReference type="InterPro" id="IPR013249">
    <property type="entry name" value="RNA_pol_sigma70_r4_t2"/>
</dbReference>
<dbReference type="STRING" id="67855.RO21_06370"/>
<dbReference type="InterPro" id="IPR014289">
    <property type="entry name" value="RNA_pol_sigma-24-rel"/>
</dbReference>
<keyword evidence="3 6" id="KW-0731">Sigma factor</keyword>
<name>A0A0J5P6N3_9PAST</name>
<feature type="domain" description="RNA polymerase sigma factor 70 region 4 type 2" evidence="8">
    <location>
        <begin position="126"/>
        <end position="173"/>
    </location>
</feature>
<dbReference type="EMBL" id="SPPA01000010">
    <property type="protein sequence ID" value="TFV10898.1"/>
    <property type="molecule type" value="Genomic_DNA"/>
</dbReference>
<dbReference type="AlphaFoldDB" id="A0A0J5P6N3"/>
<protein>
    <recommendedName>
        <fullName evidence="6">RNA polymerase sigma factor</fullName>
    </recommendedName>
</protein>
<reference evidence="9 11" key="1">
    <citation type="submission" date="2014-12" db="EMBL/GenBank/DDBJ databases">
        <title>Reclassification of Actinobacillus muris as Muribacter muris.</title>
        <authorList>
            <person name="Christensen H."/>
            <person name="Nicklas W."/>
            <person name="Bisgaard M."/>
        </authorList>
    </citation>
    <scope>NUCLEOTIDE SEQUENCE [LARGE SCALE GENOMIC DNA]</scope>
    <source>
        <strain evidence="9 11">Ackerman80-443D</strain>
    </source>
</reference>
<dbReference type="InterPro" id="IPR039425">
    <property type="entry name" value="RNA_pol_sigma-70-like"/>
</dbReference>
<dbReference type="SUPFAM" id="SSF88659">
    <property type="entry name" value="Sigma3 and sigma4 domains of RNA polymerase sigma factors"/>
    <property type="match status" value="1"/>
</dbReference>
<keyword evidence="4 6" id="KW-0238">DNA-binding</keyword>
<comment type="similarity">
    <text evidence="1 6">Belongs to the sigma-70 factor family. ECF subfamily.</text>
</comment>
<dbReference type="NCBIfam" id="TIGR02937">
    <property type="entry name" value="sigma70-ECF"/>
    <property type="match status" value="1"/>
</dbReference>
<keyword evidence="5 6" id="KW-0804">Transcription</keyword>
<evidence type="ECO:0000256" key="6">
    <source>
        <dbReference type="RuleBase" id="RU000716"/>
    </source>
</evidence>
<gene>
    <name evidence="10" type="ORF">E4T80_05790</name>
    <name evidence="9" type="ORF">RO21_06370</name>
</gene>
<evidence type="ECO:0000313" key="10">
    <source>
        <dbReference type="EMBL" id="TFV10898.1"/>
    </source>
</evidence>
<dbReference type="OrthoDB" id="9782108at2"/>
<comment type="caution">
    <text evidence="9">The sequence shown here is derived from an EMBL/GenBank/DDBJ whole genome shotgun (WGS) entry which is preliminary data.</text>
</comment>
<evidence type="ECO:0000259" key="7">
    <source>
        <dbReference type="Pfam" id="PF04542"/>
    </source>
</evidence>
<sequence length="186" mass="21689">MHTLSNSEITDIRLQMIKFATLQLSDPDLAEDIVQEALASAYKHAGTFRGQSALKTWIFAILKNKIIDALKIRKRTVVLSDITESDNTEQFFDQHGHWGEKDLVSEWRNIQSAVYQKEFWAIFNICLDHLPARQAKIFMMRTHLELTSEEICQECNISVNNLNVILYRARVQLQRCLSKNWFDEET</sequence>
<dbReference type="NCBIfam" id="TIGR02943">
    <property type="entry name" value="Sig70_famx1"/>
    <property type="match status" value="1"/>
</dbReference>
<dbReference type="InterPro" id="IPR000838">
    <property type="entry name" value="RNA_pol_sigma70_ECF_CS"/>
</dbReference>
<dbReference type="PANTHER" id="PTHR43133:SF8">
    <property type="entry name" value="RNA POLYMERASE SIGMA FACTOR HI_1459-RELATED"/>
    <property type="match status" value="1"/>
</dbReference>
<dbReference type="InterPro" id="IPR014284">
    <property type="entry name" value="RNA_pol_sigma-70_dom"/>
</dbReference>
<dbReference type="GO" id="GO:0003677">
    <property type="term" value="F:DNA binding"/>
    <property type="evidence" value="ECO:0007669"/>
    <property type="project" value="UniProtKB-KW"/>
</dbReference>
<accession>A0A0J5P6N3</accession>
<dbReference type="RefSeq" id="WP_047976964.1">
    <property type="nucleotide sequence ID" value="NZ_JADGLC010000010.1"/>
</dbReference>
<evidence type="ECO:0000256" key="2">
    <source>
        <dbReference type="ARBA" id="ARBA00023015"/>
    </source>
</evidence>
<dbReference type="PROSITE" id="PS01063">
    <property type="entry name" value="SIGMA70_ECF"/>
    <property type="match status" value="1"/>
</dbReference>
<evidence type="ECO:0000259" key="8">
    <source>
        <dbReference type="Pfam" id="PF08281"/>
    </source>
</evidence>
<dbReference type="PATRIC" id="fig|67855.3.peg.1267"/>